<evidence type="ECO:0000256" key="9">
    <source>
        <dbReference type="ARBA" id="ARBA00023224"/>
    </source>
</evidence>
<feature type="transmembrane region" description="Helical" evidence="12">
    <location>
        <begin position="55"/>
        <end position="78"/>
    </location>
</feature>
<feature type="transmembrane region" description="Helical" evidence="12">
    <location>
        <begin position="264"/>
        <end position="287"/>
    </location>
</feature>
<feature type="region of interest" description="Disordered" evidence="11">
    <location>
        <begin position="626"/>
        <end position="646"/>
    </location>
</feature>
<keyword evidence="3 12" id="KW-0812">Transmembrane</keyword>
<proteinExistence type="inferred from homology"/>
<feature type="compositionally biased region" description="Basic and acidic residues" evidence="11">
    <location>
        <begin position="700"/>
        <end position="718"/>
    </location>
</feature>
<evidence type="ECO:0000256" key="2">
    <source>
        <dbReference type="ARBA" id="ARBA00008991"/>
    </source>
</evidence>
<feature type="compositionally biased region" description="Low complexity" evidence="11">
    <location>
        <begin position="440"/>
        <end position="461"/>
    </location>
</feature>
<feature type="compositionally biased region" description="Basic residues" evidence="11">
    <location>
        <begin position="719"/>
        <end position="729"/>
    </location>
</feature>
<dbReference type="EMBL" id="JACTAM010000009">
    <property type="protein sequence ID" value="KAI2660452.1"/>
    <property type="molecule type" value="Genomic_DNA"/>
</dbReference>
<evidence type="ECO:0000256" key="4">
    <source>
        <dbReference type="ARBA" id="ARBA00022989"/>
    </source>
</evidence>
<dbReference type="PANTHER" id="PTHR10519:SF20">
    <property type="entry name" value="G-PROTEIN COUPLED RECEPTOR 156-RELATED"/>
    <property type="match status" value="1"/>
</dbReference>
<keyword evidence="8" id="KW-0325">Glycoprotein</keyword>
<feature type="compositionally biased region" description="Polar residues" evidence="11">
    <location>
        <begin position="506"/>
        <end position="518"/>
    </location>
</feature>
<feature type="transmembrane region" description="Helical" evidence="12">
    <location>
        <begin position="90"/>
        <end position="110"/>
    </location>
</feature>
<protein>
    <submittedName>
        <fullName evidence="14">G-protein coupled receptor 156</fullName>
    </submittedName>
</protein>
<organism evidence="14 15">
    <name type="scientific">Labeo rohita</name>
    <name type="common">Indian major carp</name>
    <name type="synonym">Cyprinus rohita</name>
    <dbReference type="NCBI Taxonomy" id="84645"/>
    <lineage>
        <taxon>Eukaryota</taxon>
        <taxon>Metazoa</taxon>
        <taxon>Chordata</taxon>
        <taxon>Craniata</taxon>
        <taxon>Vertebrata</taxon>
        <taxon>Euteleostomi</taxon>
        <taxon>Actinopterygii</taxon>
        <taxon>Neopterygii</taxon>
        <taxon>Teleostei</taxon>
        <taxon>Ostariophysi</taxon>
        <taxon>Cypriniformes</taxon>
        <taxon>Cyprinidae</taxon>
        <taxon>Labeoninae</taxon>
        <taxon>Labeonini</taxon>
        <taxon>Labeo</taxon>
    </lineage>
</organism>
<evidence type="ECO:0000256" key="1">
    <source>
        <dbReference type="ARBA" id="ARBA00004141"/>
    </source>
</evidence>
<keyword evidence="15" id="KW-1185">Reference proteome</keyword>
<comment type="similarity">
    <text evidence="2">Belongs to the G-protein coupled receptor 3 family. GABA-B receptor subfamily.</text>
</comment>
<evidence type="ECO:0000256" key="11">
    <source>
        <dbReference type="SAM" id="MobiDB-lite"/>
    </source>
</evidence>
<reference evidence="14 15" key="1">
    <citation type="submission" date="2022-01" db="EMBL/GenBank/DDBJ databases">
        <title>A high-quality chromosome-level genome assembly of rohu carp, Labeo rohita.</title>
        <authorList>
            <person name="Arick M.A. II"/>
            <person name="Hsu C.-Y."/>
            <person name="Magbanua Z."/>
            <person name="Pechanova O."/>
            <person name="Grover C."/>
            <person name="Miller E."/>
            <person name="Thrash A."/>
            <person name="Ezzel L."/>
            <person name="Alam S."/>
            <person name="Benzie J."/>
            <person name="Hamilton M."/>
            <person name="Karsi A."/>
            <person name="Lawrence M.L."/>
            <person name="Peterson D.G."/>
        </authorList>
    </citation>
    <scope>NUCLEOTIDE SEQUENCE [LARGE SCALE GENOMIC DNA]</scope>
    <source>
        <strain evidence="15">BAU-BD-2019</strain>
        <tissue evidence="14">Blood</tissue>
    </source>
</reference>
<dbReference type="InterPro" id="IPR041946">
    <property type="entry name" value="GPR156_7TM"/>
</dbReference>
<feature type="coiled-coil region" evidence="10">
    <location>
        <begin position="396"/>
        <end position="430"/>
    </location>
</feature>
<evidence type="ECO:0000313" key="14">
    <source>
        <dbReference type="EMBL" id="KAI2660452.1"/>
    </source>
</evidence>
<feature type="compositionally biased region" description="Pro residues" evidence="11">
    <location>
        <begin position="476"/>
        <end position="487"/>
    </location>
</feature>
<dbReference type="PROSITE" id="PS50259">
    <property type="entry name" value="G_PROTEIN_RECEP_F3_4"/>
    <property type="match status" value="1"/>
</dbReference>
<keyword evidence="7 14" id="KW-0675">Receptor</keyword>
<gene>
    <name evidence="14" type="ORF">H4Q32_008018</name>
</gene>
<evidence type="ECO:0000259" key="13">
    <source>
        <dbReference type="PROSITE" id="PS50259"/>
    </source>
</evidence>
<name>A0ABQ8MC46_LABRO</name>
<keyword evidence="9" id="KW-0807">Transducer</keyword>
<evidence type="ECO:0000256" key="12">
    <source>
        <dbReference type="SAM" id="Phobius"/>
    </source>
</evidence>
<comment type="caution">
    <text evidence="14">The sequence shown here is derived from an EMBL/GenBank/DDBJ whole genome shotgun (WGS) entry which is preliminary data.</text>
</comment>
<evidence type="ECO:0000313" key="15">
    <source>
        <dbReference type="Proteomes" id="UP000830375"/>
    </source>
</evidence>
<dbReference type="Proteomes" id="UP000830375">
    <property type="component" value="Unassembled WGS sequence"/>
</dbReference>
<feature type="transmembrane region" description="Helical" evidence="12">
    <location>
        <begin position="293"/>
        <end position="315"/>
    </location>
</feature>
<evidence type="ECO:0000256" key="10">
    <source>
        <dbReference type="SAM" id="Coils"/>
    </source>
</evidence>
<dbReference type="CDD" id="cd15292">
    <property type="entry name" value="7tmC_GPR156"/>
    <property type="match status" value="1"/>
</dbReference>
<dbReference type="PRINTS" id="PR01176">
    <property type="entry name" value="GABABRECEPTR"/>
</dbReference>
<feature type="compositionally biased region" description="Polar residues" evidence="11">
    <location>
        <begin position="734"/>
        <end position="756"/>
    </location>
</feature>
<feature type="transmembrane region" description="Helical" evidence="12">
    <location>
        <begin position="229"/>
        <end position="252"/>
    </location>
</feature>
<feature type="region of interest" description="Disordered" evidence="11">
    <location>
        <begin position="434"/>
        <end position="461"/>
    </location>
</feature>
<keyword evidence="5" id="KW-0297">G-protein coupled receptor</keyword>
<dbReference type="PANTHER" id="PTHR10519">
    <property type="entry name" value="GABA-B RECEPTOR"/>
    <property type="match status" value="1"/>
</dbReference>
<evidence type="ECO:0000256" key="3">
    <source>
        <dbReference type="ARBA" id="ARBA00022692"/>
    </source>
</evidence>
<evidence type="ECO:0000256" key="8">
    <source>
        <dbReference type="ARBA" id="ARBA00023180"/>
    </source>
</evidence>
<dbReference type="Pfam" id="PF00003">
    <property type="entry name" value="7tm_3"/>
    <property type="match status" value="1"/>
</dbReference>
<feature type="region of interest" description="Disordered" evidence="11">
    <location>
        <begin position="671"/>
        <end position="778"/>
    </location>
</feature>
<keyword evidence="6 12" id="KW-0472">Membrane</keyword>
<feature type="region of interest" description="Disordered" evidence="11">
    <location>
        <begin position="474"/>
        <end position="524"/>
    </location>
</feature>
<evidence type="ECO:0000256" key="6">
    <source>
        <dbReference type="ARBA" id="ARBA00023136"/>
    </source>
</evidence>
<dbReference type="InterPro" id="IPR017978">
    <property type="entry name" value="GPCR_3_C"/>
</dbReference>
<comment type="subcellular location">
    <subcellularLocation>
        <location evidence="1">Membrane</location>
        <topology evidence="1">Multi-pass membrane protein</topology>
    </subcellularLocation>
</comment>
<feature type="transmembrane region" description="Helical" evidence="12">
    <location>
        <begin position="169"/>
        <end position="191"/>
    </location>
</feature>
<keyword evidence="10" id="KW-0175">Coiled coil</keyword>
<feature type="domain" description="G-protein coupled receptors family 3 profile" evidence="13">
    <location>
        <begin position="53"/>
        <end position="320"/>
    </location>
</feature>
<sequence length="835" mass="91561">MEAGPNCSSHCESGVCFIYPGVNSQQGWDVLQRLCALSARGVDLQSRSLSPALRAVVWTLLSCGILLALFFLIFTLRFKNNRIVKMSSPNLNVLTLCGSVLTYGSGFLFAMEERALLSGAGSRAVLQARIWTLCIGSSLVFGPILGKTWRLYRVFTQRVPDKRVIIRDIQLMGLVALLVLVDVVVLAAWGLTDPIKCSRSVSAMVKVVERDASYSLSQLDSCSSLYSDLWVILLSVLKGSLLLYGTYLAGLTSNVSLPPVNQSVTIIGAVCLVTMSSAVAVPVSLYLYAWPNVVYSVVSGAIFICTMAIDCLLFVPQAYVEAQPIDKSVKGEADPGDESASNIRCVYTMCPLTQWRQFEEETNSHPSQMAKYFSSPSKTTHSMYSEDEIYYLLGENDSMKRLINEKNAVIDSLQEQVNNAKDKLLKLMTASHPLDEGEMDSSNTNLNSTSTQTTVVSPDSPTLMKYSEVAPTRAFSPPPYVPPPPLPAHTTSQQTSPEGPVATEVPPSSTHLRSSPPQDDSEVPQVVSLNENTEEVAPTMNNIRNSGLGKEISEKPLDVPLDQDKLAQGFSRLGPAWCSSSHVESPGPSASVELPTMSPTGRMGFVTNEQLVEILQDLSMDAISSSVKSPDRARSPSLNPDELGTALSPRSPLQFFFPTISPYLMRKRRPPFYSSRGGPPPYYFPGSVPPGRGRASALMDNEKLRDDDSQRHDLWDERKRRRRNAKAQARRGSGQESWECSSHKCTITPFTGQVPQPASAEGVKHSEEPYDYSDSDSSSSEDYCYYQRPYCGACHHPYDSTDSLTSGTSDSEDEDFCHSGHPVVNFKVDLKPTFV</sequence>
<keyword evidence="4 12" id="KW-1133">Transmembrane helix</keyword>
<evidence type="ECO:0000256" key="7">
    <source>
        <dbReference type="ARBA" id="ARBA00023170"/>
    </source>
</evidence>
<evidence type="ECO:0000256" key="5">
    <source>
        <dbReference type="ARBA" id="ARBA00023040"/>
    </source>
</evidence>
<dbReference type="InterPro" id="IPR002455">
    <property type="entry name" value="GPCR3_GABA-B"/>
</dbReference>
<accession>A0ABQ8MC46</accession>